<dbReference type="InterPro" id="IPR014756">
    <property type="entry name" value="Ig_E-set"/>
</dbReference>
<dbReference type="InterPro" id="IPR002909">
    <property type="entry name" value="IPT_dom"/>
</dbReference>
<dbReference type="Gene3D" id="2.60.40.10">
    <property type="entry name" value="Immunoglobulins"/>
    <property type="match status" value="2"/>
</dbReference>
<dbReference type="Pfam" id="PF01833">
    <property type="entry name" value="TIG"/>
    <property type="match status" value="1"/>
</dbReference>
<evidence type="ECO:0000259" key="2">
    <source>
        <dbReference type="Pfam" id="PF01833"/>
    </source>
</evidence>
<organism evidence="3 4">
    <name type="scientific">Geobacter pickeringii</name>
    <dbReference type="NCBI Taxonomy" id="345632"/>
    <lineage>
        <taxon>Bacteria</taxon>
        <taxon>Pseudomonadati</taxon>
        <taxon>Thermodesulfobacteriota</taxon>
        <taxon>Desulfuromonadia</taxon>
        <taxon>Geobacterales</taxon>
        <taxon>Geobacteraceae</taxon>
        <taxon>Geobacter</taxon>
    </lineage>
</organism>
<dbReference type="STRING" id="345632.GPICK_05330"/>
<dbReference type="InterPro" id="IPR036280">
    <property type="entry name" value="Multihaem_cyt_sf"/>
</dbReference>
<feature type="signal peptide" evidence="1">
    <location>
        <begin position="1"/>
        <end position="20"/>
    </location>
</feature>
<keyword evidence="1" id="KW-0732">Signal</keyword>
<proteinExistence type="predicted"/>
<feature type="domain" description="IPT/TIG" evidence="2">
    <location>
        <begin position="410"/>
        <end position="475"/>
    </location>
</feature>
<evidence type="ECO:0000313" key="4">
    <source>
        <dbReference type="Proteomes" id="UP000057609"/>
    </source>
</evidence>
<protein>
    <submittedName>
        <fullName evidence="3">Cytochrome C</fullName>
    </submittedName>
</protein>
<dbReference type="InterPro" id="IPR013783">
    <property type="entry name" value="Ig-like_fold"/>
</dbReference>
<dbReference type="SUPFAM" id="SSF81296">
    <property type="entry name" value="E set domains"/>
    <property type="match status" value="2"/>
</dbReference>
<dbReference type="OrthoDB" id="5396708at2"/>
<dbReference type="Proteomes" id="UP000057609">
    <property type="component" value="Chromosome"/>
</dbReference>
<feature type="chain" id="PRO_5002100119" evidence="1">
    <location>
        <begin position="21"/>
        <end position="489"/>
    </location>
</feature>
<dbReference type="AlphaFoldDB" id="A0A0B5BCR2"/>
<dbReference type="KEGG" id="gpi:GPICK_05330"/>
<keyword evidence="4" id="KW-1185">Reference proteome</keyword>
<gene>
    <name evidence="3" type="ORF">GPICK_05330</name>
</gene>
<accession>A0A0B5BCR2</accession>
<sequence length="489" mass="50510">MKRKALISLSLAATAILGFAAVNWAVVPPPPVNQNGGIYDTTFSALTRSDCLQAAPCHISDTVVVPRHHNLTLPPRQLSCYGDPTANPVTGCHQLIPDGAGGFTFADFRDCLRCHSKTPHHITVAAQNQDCKFCHGSFIDNPLDGHYIPTYAKSSVTPETKWRGNNPTAPQNYGGCAACHQAAAASPTVGPKDIKSNADNHHGTGLGAPTTVTGQPISVGLCTWCHGGAPGDANFLDIRTCERCHGVKSLHNIENPSGAGPSGTVTGANVIPGAMPLGYGHVGADFDCWGCHGTFKKYATDPSPAGAVVPFITDLSTRVLTANQANAITITGGSFTNQSNGVDFTSSVTLTNGTTTVTVQPTSITVSEIQATIPALPVGTYDLLVVKGDKQSNLTRVTVVPALAIKSVTLIGSTVTITGSGFGQAPPTDATTGLGVFAADGSACAISFWSDTKIVVTNPVLKAGSTVTVQTLYGPVSNLVTAAGKKTKR</sequence>
<dbReference type="EMBL" id="CP009788">
    <property type="protein sequence ID" value="AJE02864.1"/>
    <property type="molecule type" value="Genomic_DNA"/>
</dbReference>
<name>A0A0B5BCR2_9BACT</name>
<reference evidence="3 4" key="1">
    <citation type="journal article" date="2015" name="Genome Announc.">
        <title>Complete Genome of Geobacter pickeringii G13T, a Metal-Reducing Isolate from Sedimentary Kaolin Deposits.</title>
        <authorList>
            <person name="Badalamenti J.P."/>
            <person name="Bond D.R."/>
        </authorList>
    </citation>
    <scope>NUCLEOTIDE SEQUENCE [LARGE SCALE GENOMIC DNA]</scope>
    <source>
        <strain evidence="3 4">G13</strain>
    </source>
</reference>
<dbReference type="SUPFAM" id="SSF48695">
    <property type="entry name" value="Multiheme cytochromes"/>
    <property type="match status" value="1"/>
</dbReference>
<dbReference type="HOGENOM" id="CLU_577171_0_0_7"/>
<evidence type="ECO:0000256" key="1">
    <source>
        <dbReference type="SAM" id="SignalP"/>
    </source>
</evidence>
<evidence type="ECO:0000313" key="3">
    <source>
        <dbReference type="EMBL" id="AJE02864.1"/>
    </source>
</evidence>